<feature type="compositionally biased region" description="Acidic residues" evidence="2">
    <location>
        <begin position="730"/>
        <end position="740"/>
    </location>
</feature>
<feature type="region of interest" description="Disordered" evidence="2">
    <location>
        <begin position="1"/>
        <end position="82"/>
    </location>
</feature>
<evidence type="ECO:0000256" key="1">
    <source>
        <dbReference type="SAM" id="Coils"/>
    </source>
</evidence>
<sequence>MGRGSKQSGQQGGQPWRGGEHGYRVWPGAYSPQQSQARDQRPWRNDTARSMAFPSYSSVSLPAPKAVAARTPAERGGGRDANASVTPAIQTALNHTRKAEGKVIRLREALLQSGLMWQEYEAQMKEAFRKERIRFAKDRERLEKEISEAEEAQDVARQGLRDAFFGVQRSADAADVPMLEGPDADQVFEAWAREDDGAADGVLRRALAPPAVTPTRTTGAAPRTPPGGPIPAPVASSLAGAPAVVSDPYYTSMSPAMTPAALQQYLQQQLLHVQTPVAPPGLAPIHEAPGLAAPTAAALHGAPPGMPEAAPPAANPDGSYGKSPTLQDRVQRRRAMEPFGGRGTGHGPGQDPGHGPGPTPAGPTEMPPQEVRSHPGMRILEDDDELDQAQDLEFFRVPFRGGEEVPDDMGPAPNPWARMVGHGRAITEECGEQLTPVYPQVAPGVAAFVASPTWMAEANLVVVLLDARAIRGHVFAVVLSFPTTVHEINRVAGFSSVASHDVFAAGQSDPLAEDCEVSLPTGTLIRMLPVGSRPLWAAPLAFALWHPHYWPSTVVVPRTRDSASALVLHSSGKFHFDRFCGDAWLNQNGIAALIGIPLAEIRMQAADPAEMLSYVYRGSPVRGVIAVTERRPDRDEQGRALPHIVFLDSRPLGYDLNFVTCDQPFLTIAWLLQYLQQPPPSGWKLVVKGGRRQEDRVDFDPGEVLVLALQRLAERDDEHPESESGFSPDPEQDDDEDSEEDGHGSDSSTRSRSRGHKTAERASSEDSAVTEAIIVVSQNVPVNRAPGNGACIVFIDQRPILSGVTWRLIPNGLFSMGRYDEETDDGFDDLVPQEVAITFAVLAPEYDSLTGQEAESGLCGRVDPDSSTAPSSVHDALTQVSAARKPRDRFCLPYLIPVTPQPSGNHALILALPPWPVDGAYIAMDLSACDGRYFAIQLGRRTDRIGLLVAAGLPIQTNTEIYVRDMPWPLPANTFVELGHGDLVQFVPEQQTVAVVTSLADMLASPTHWRFVASALTAFLGDTWVLHDDGAFRHQVRPERRNYSRQDIATRLGILASDLVVQLPKPRIHDFWRRGQPTMNVLYAVWAPGCTSATDFDEAVCFVDLRPVLGGLYAARCPDYCFDVQALLDRFIGRCPPGLQEEEVLLDPLLPLAVRGQMNRRGMPGRQETNVIQLHHAQGETCVDLPGDWRDSDRNNNVETRPLPTPCPALRTLPKADADRVFNGCPGTFNFDCTDAGLYCFTDGSYTAPRGVGAAMMGWACVFVDPLGRRLGVLSGGRPSWLPEEREPASAFVGECLALVAALRTCGTVLRRMHVVICVDCTAAMDIAAGRAAGLGDGIASILRSVSSFARATADRPPAFRHVRGHQGYLFNEVADVVAKAAARGRHHGGWPEREGIAPQCQWWDSGGRALDWAGLIYQSLHSQPSMPRCDGPMTPCEDSAGLSPLQCIEPFLPFRTEPVRASSAAGTIQLTLATYNVLSLSGSSFSDNRHAGLAFAPARPAILASALHACGVEVAGMQETRTEKGTLHTDGFLRYCSGADKGQFGVELWFNTNCRAIARDDGPEDVASFAPSAFTVLHTDPRRILVLFSTANFRVLFGSLHAPHRGAEATDVDIPFEDFPAVSTVILFADVSAAYYSAVRALTARREGEDGVRPPQHQDPEVQKQLEKPSALSQGYASQWLQALTHDLNDRTWMTLSSDDTPVLTTQGSRPGSSWADLFFGVTIPGILAVRDQMRLESPKKAGRVVVAWDGWKGFFDPKPQEAPAPASADLDDVVWADDLASYLGVSCPDDAASLIGHEASFLNDSFRSHGYSLSFGATKTAAVVQLRGQGARNARRKLFSMPKGVPVLSEAGPAESLPLVPAYKHLGVRVTANNSLLPEIKQRIAAAWVSFRQGKTKVFRSKRISLERKGAILASHVLSKLTFGSGAWGPLRQGEMTLFARTVISMYRQCLGIAYADDQHVTTATICALVRQADPVTLLWSERLRYARQLVSNGPDVLWALLKSDSEFMAGMREAFSWLFARVRATVPLPDPAGDWGPWAHVMVSRPGRFRGLVKRAKALETVRVACYAALQALLRSLAKHGGAVLSQTRTDPERPEQYHEACLLCRVAFPSRAAWAVHAAKKHGYRAPATLLSQEQVAGFECPEAVLQMTLAFSLILTFGVTISARGSEVHKDLLLALT</sequence>
<feature type="compositionally biased region" description="Gly residues" evidence="2">
    <location>
        <begin position="340"/>
        <end position="354"/>
    </location>
</feature>
<feature type="region of interest" description="Disordered" evidence="2">
    <location>
        <begin position="713"/>
        <end position="767"/>
    </location>
</feature>
<dbReference type="GO" id="GO:0003676">
    <property type="term" value="F:nucleic acid binding"/>
    <property type="evidence" value="ECO:0007669"/>
    <property type="project" value="InterPro"/>
</dbReference>
<feature type="compositionally biased region" description="Basic and acidic residues" evidence="2">
    <location>
        <begin position="713"/>
        <end position="722"/>
    </location>
</feature>
<keyword evidence="4" id="KW-1185">Reference proteome</keyword>
<name>A0A1Q9ETD8_SYMMI</name>
<keyword evidence="1" id="KW-0175">Coiled coil</keyword>
<gene>
    <name evidence="3" type="ORF">AK812_SmicGene5543</name>
</gene>
<dbReference type="Proteomes" id="UP000186817">
    <property type="component" value="Unassembled WGS sequence"/>
</dbReference>
<feature type="compositionally biased region" description="Basic and acidic residues" evidence="2">
    <location>
        <begin position="38"/>
        <end position="47"/>
    </location>
</feature>
<dbReference type="SUPFAM" id="SSF53098">
    <property type="entry name" value="Ribonuclease H-like"/>
    <property type="match status" value="1"/>
</dbReference>
<dbReference type="EMBL" id="LSRX01000073">
    <property type="protein sequence ID" value="OLQ10694.1"/>
    <property type="molecule type" value="Genomic_DNA"/>
</dbReference>
<feature type="compositionally biased region" description="Pro residues" evidence="2">
    <location>
        <begin position="223"/>
        <end position="232"/>
    </location>
</feature>
<dbReference type="GO" id="GO:0004523">
    <property type="term" value="F:RNA-DNA hybrid ribonuclease activity"/>
    <property type="evidence" value="ECO:0007669"/>
    <property type="project" value="InterPro"/>
</dbReference>
<feature type="compositionally biased region" description="Pro residues" evidence="2">
    <location>
        <begin position="304"/>
        <end position="314"/>
    </location>
</feature>
<protein>
    <submittedName>
        <fullName evidence="3">Uncharacterized protein</fullName>
    </submittedName>
</protein>
<dbReference type="Gene3D" id="3.30.420.10">
    <property type="entry name" value="Ribonuclease H-like superfamily/Ribonuclease H"/>
    <property type="match status" value="1"/>
</dbReference>
<dbReference type="SUPFAM" id="SSF56219">
    <property type="entry name" value="DNase I-like"/>
    <property type="match status" value="1"/>
</dbReference>
<dbReference type="InterPro" id="IPR012337">
    <property type="entry name" value="RNaseH-like_sf"/>
</dbReference>
<accession>A0A1Q9ETD8</accession>
<feature type="region of interest" description="Disordered" evidence="2">
    <location>
        <begin position="1647"/>
        <end position="1669"/>
    </location>
</feature>
<feature type="region of interest" description="Disordered" evidence="2">
    <location>
        <begin position="206"/>
        <end position="234"/>
    </location>
</feature>
<organism evidence="3 4">
    <name type="scientific">Symbiodinium microadriaticum</name>
    <name type="common">Dinoflagellate</name>
    <name type="synonym">Zooxanthella microadriatica</name>
    <dbReference type="NCBI Taxonomy" id="2951"/>
    <lineage>
        <taxon>Eukaryota</taxon>
        <taxon>Sar</taxon>
        <taxon>Alveolata</taxon>
        <taxon>Dinophyceae</taxon>
        <taxon>Suessiales</taxon>
        <taxon>Symbiodiniaceae</taxon>
        <taxon>Symbiodinium</taxon>
    </lineage>
</organism>
<feature type="region of interest" description="Disordered" evidence="2">
    <location>
        <begin position="296"/>
        <end position="372"/>
    </location>
</feature>
<comment type="caution">
    <text evidence="3">The sequence shown here is derived from an EMBL/GenBank/DDBJ whole genome shotgun (WGS) entry which is preliminary data.</text>
</comment>
<dbReference type="InterPro" id="IPR036691">
    <property type="entry name" value="Endo/exonu/phosph_ase_sf"/>
</dbReference>
<evidence type="ECO:0000256" key="2">
    <source>
        <dbReference type="SAM" id="MobiDB-lite"/>
    </source>
</evidence>
<dbReference type="OrthoDB" id="420286at2759"/>
<reference evidence="3 4" key="1">
    <citation type="submission" date="2016-02" db="EMBL/GenBank/DDBJ databases">
        <title>Genome analysis of coral dinoflagellate symbionts highlights evolutionary adaptations to a symbiotic lifestyle.</title>
        <authorList>
            <person name="Aranda M."/>
            <person name="Li Y."/>
            <person name="Liew Y.J."/>
            <person name="Baumgarten S."/>
            <person name="Simakov O."/>
            <person name="Wilson M."/>
            <person name="Piel J."/>
            <person name="Ashoor H."/>
            <person name="Bougouffa S."/>
            <person name="Bajic V.B."/>
            <person name="Ryu T."/>
            <person name="Ravasi T."/>
            <person name="Bayer T."/>
            <person name="Micklem G."/>
            <person name="Kim H."/>
            <person name="Bhak J."/>
            <person name="Lajeunesse T.C."/>
            <person name="Voolstra C.R."/>
        </authorList>
    </citation>
    <scope>NUCLEOTIDE SEQUENCE [LARGE SCALE GENOMIC DNA]</scope>
    <source>
        <strain evidence="3 4">CCMP2467</strain>
    </source>
</reference>
<evidence type="ECO:0000313" key="4">
    <source>
        <dbReference type="Proteomes" id="UP000186817"/>
    </source>
</evidence>
<dbReference type="InterPro" id="IPR002156">
    <property type="entry name" value="RNaseH_domain"/>
</dbReference>
<evidence type="ECO:0000313" key="3">
    <source>
        <dbReference type="EMBL" id="OLQ10694.1"/>
    </source>
</evidence>
<dbReference type="PROSITE" id="PS50879">
    <property type="entry name" value="RNASE_H_1"/>
    <property type="match status" value="1"/>
</dbReference>
<dbReference type="InterPro" id="IPR036397">
    <property type="entry name" value="RNaseH_sf"/>
</dbReference>
<feature type="compositionally biased region" description="Low complexity" evidence="2">
    <location>
        <begin position="206"/>
        <end position="222"/>
    </location>
</feature>
<proteinExistence type="predicted"/>
<feature type="coiled-coil region" evidence="1">
    <location>
        <begin position="125"/>
        <end position="159"/>
    </location>
</feature>
<feature type="compositionally biased region" description="Basic and acidic residues" evidence="2">
    <location>
        <begin position="1647"/>
        <end position="1668"/>
    </location>
</feature>